<evidence type="ECO:0000313" key="2">
    <source>
        <dbReference type="Proteomes" id="UP001560685"/>
    </source>
</evidence>
<dbReference type="EMBL" id="JBEHZE010000001">
    <property type="protein sequence ID" value="MEX6633202.1"/>
    <property type="molecule type" value="Genomic_DNA"/>
</dbReference>
<reference evidence="1 2" key="1">
    <citation type="submission" date="2024-05" db="EMBL/GenBank/DDBJ databases">
        <title>Three bacterial strains, DH-69, EH-24, and ECK-19 isolated from coastal sediments.</title>
        <authorList>
            <person name="Ye Y.-Q."/>
            <person name="Du Z.-J."/>
        </authorList>
    </citation>
    <scope>NUCLEOTIDE SEQUENCE [LARGE SCALE GENOMIC DNA]</scope>
    <source>
        <strain evidence="1 2">ECK-19</strain>
    </source>
</reference>
<protein>
    <submittedName>
        <fullName evidence="1">Uncharacterized protein</fullName>
    </submittedName>
</protein>
<dbReference type="RefSeq" id="WP_369313153.1">
    <property type="nucleotide sequence ID" value="NZ_JBEHZE010000001.1"/>
</dbReference>
<dbReference type="Proteomes" id="UP001560685">
    <property type="component" value="Unassembled WGS sequence"/>
</dbReference>
<keyword evidence="2" id="KW-1185">Reference proteome</keyword>
<evidence type="ECO:0000313" key="1">
    <source>
        <dbReference type="EMBL" id="MEX6633202.1"/>
    </source>
</evidence>
<proteinExistence type="predicted"/>
<comment type="caution">
    <text evidence="1">The sequence shown here is derived from an EMBL/GenBank/DDBJ whole genome shotgun (WGS) entry which is preliminary data.</text>
</comment>
<accession>A0ABV3Z332</accession>
<gene>
    <name evidence="1" type="ORF">ABFZ84_06520</name>
</gene>
<organism evidence="1 2">
    <name type="scientific">Hyphococcus lacteus</name>
    <dbReference type="NCBI Taxonomy" id="3143536"/>
    <lineage>
        <taxon>Bacteria</taxon>
        <taxon>Pseudomonadati</taxon>
        <taxon>Pseudomonadota</taxon>
        <taxon>Alphaproteobacteria</taxon>
        <taxon>Parvularculales</taxon>
        <taxon>Parvularculaceae</taxon>
        <taxon>Hyphococcus</taxon>
    </lineage>
</organism>
<name>A0ABV3Z332_9PROT</name>
<sequence length="123" mass="13552">MSLFVLLLTGLQAIDPYAPPEIRKVPSCTCPEIAESGAITFEGYVIDAEMTLAPGGLNTNDRMATIFDVKSSNDPTIIGRTRVWHETTEDKCGITFDYGKKYSVSVRVIEDDLLETDSCLTTR</sequence>